<dbReference type="InterPro" id="IPR010208">
    <property type="entry name" value="Ion_transpt_RnfC/RsxC"/>
</dbReference>
<accession>A0A3N9TD58</accession>
<evidence type="ECO:0000256" key="6">
    <source>
        <dbReference type="ARBA" id="ARBA00023004"/>
    </source>
</evidence>
<keyword evidence="12" id="KW-1185">Reference proteome</keyword>
<feature type="binding site" evidence="8">
    <location>
        <position position="376"/>
    </location>
    <ligand>
        <name>[4Fe-4S] cluster</name>
        <dbReference type="ChEBI" id="CHEBI:49883"/>
        <label>1</label>
    </ligand>
</feature>
<dbReference type="RefSeq" id="WP_124938124.1">
    <property type="nucleotide sequence ID" value="NZ_RJVQ01000007.1"/>
</dbReference>
<evidence type="ECO:0000256" key="9">
    <source>
        <dbReference type="SAM" id="MobiDB-lite"/>
    </source>
</evidence>
<evidence type="ECO:0000256" key="3">
    <source>
        <dbReference type="ARBA" id="ARBA00022723"/>
    </source>
</evidence>
<feature type="binding site" evidence="8">
    <location>
        <position position="412"/>
    </location>
    <ligand>
        <name>[4Fe-4S] cluster</name>
        <dbReference type="ChEBI" id="CHEBI:49883"/>
        <label>2</label>
    </ligand>
</feature>
<feature type="domain" description="4Fe-4S ferredoxin-type" evidence="10">
    <location>
        <begin position="363"/>
        <end position="393"/>
    </location>
</feature>
<feature type="binding site" evidence="8">
    <location>
        <position position="418"/>
    </location>
    <ligand>
        <name>[4Fe-4S] cluster</name>
        <dbReference type="ChEBI" id="CHEBI:49883"/>
        <label>2</label>
    </ligand>
</feature>
<proteinExistence type="inferred from homology"/>
<protein>
    <recommendedName>
        <fullName evidence="8">Ion-translocating oxidoreductase complex subunit C</fullName>
        <ecNumber evidence="8">7.-.-.-</ecNumber>
    </recommendedName>
    <alternativeName>
        <fullName evidence="8">Rnf electron transport complex subunit C</fullName>
    </alternativeName>
</protein>
<sequence>MSLFQLHRPFSGGVHPKSFKTMTSDKHIDKDFWPRNVYLSLQLRSGAKLTPIVSVGDTVVRGQLVAVSRSERVAPVHSSVNGIVTAITEHITSHPARVKSETIVIRANEDRSWGEVTPVSNLANIDDDAIIERVSEAGIVGLGGAGFPTGLKLKSARRNKVDTVILNGGECEPYLTSDDLTMQEFASEIIVGARLIMKASGAKRVLIGIEDNKPLAFEEMFYAATEDPNIHVQKVPSIYPMGSAKQLIKTLTGKEVPKGGSSNQIGVLVNNIATARSVYHAVRFRRPLVTRVVTVSGGGISEPRNVEVPVGTPVNEIIAYCGGFSEDTERLIFGGPMMGQVISSPMVPVDKTVGGILALTEDEVVNRNKHQECIRCGQCVRACPMGLMPFQLAAHTRVSNFGTAEEQGVMSCLSCGACSYVCPSHIPLVQYFMHAKGVIWSNKQQERKSARAKELTEARKQRIEREEAEKQAAKEKKAARPSRPARKSAVEPAKEKETVAESKPQRPTRPARPARPARPPRVSKAKEATAMEADND</sequence>
<dbReference type="Gene3D" id="3.30.70.20">
    <property type="match status" value="1"/>
</dbReference>
<evidence type="ECO:0000256" key="1">
    <source>
        <dbReference type="ARBA" id="ARBA00022448"/>
    </source>
</evidence>
<dbReference type="PROSITE" id="PS00198">
    <property type="entry name" value="4FE4S_FER_1"/>
    <property type="match status" value="2"/>
</dbReference>
<dbReference type="PANTHER" id="PTHR43034:SF2">
    <property type="entry name" value="ION-TRANSLOCATING OXIDOREDUCTASE COMPLEX SUBUNIT C"/>
    <property type="match status" value="1"/>
</dbReference>
<keyword evidence="8" id="KW-1278">Translocase</keyword>
<dbReference type="InterPro" id="IPR017900">
    <property type="entry name" value="4Fe4S_Fe_S_CS"/>
</dbReference>
<feature type="domain" description="4Fe-4S ferredoxin-type" evidence="10">
    <location>
        <begin position="403"/>
        <end position="432"/>
    </location>
</feature>
<dbReference type="GO" id="GO:0009055">
    <property type="term" value="F:electron transfer activity"/>
    <property type="evidence" value="ECO:0007669"/>
    <property type="project" value="InterPro"/>
</dbReference>
<dbReference type="EC" id="7.-.-.-" evidence="8"/>
<feature type="compositionally biased region" description="Basic and acidic residues" evidence="9">
    <location>
        <begin position="444"/>
        <end position="478"/>
    </location>
</feature>
<dbReference type="Pfam" id="PF01512">
    <property type="entry name" value="Complex1_51K"/>
    <property type="match status" value="1"/>
</dbReference>
<dbReference type="SUPFAM" id="SSF142019">
    <property type="entry name" value="Nqo1 FMN-binding domain-like"/>
    <property type="match status" value="1"/>
</dbReference>
<dbReference type="InterPro" id="IPR009051">
    <property type="entry name" value="Helical_ferredxn"/>
</dbReference>
<reference evidence="11 12" key="1">
    <citation type="submission" date="2018-11" db="EMBL/GenBank/DDBJ databases">
        <title>Vibrio LJC006 sp. nov., isolated from seawater during the bloom of the enteromorpha.</title>
        <authorList>
            <person name="Liang J."/>
        </authorList>
    </citation>
    <scope>NUCLEOTIDE SEQUENCE [LARGE SCALE GENOMIC DNA]</scope>
    <source>
        <strain evidence="11 12">LJC006</strain>
    </source>
</reference>
<comment type="caution">
    <text evidence="11">The sequence shown here is derived from an EMBL/GenBank/DDBJ whole genome shotgun (WGS) entry which is preliminary data.</text>
</comment>
<comment type="similarity">
    <text evidence="8">Belongs to the 4Fe4S bacterial-type ferredoxin family. RnfC subfamily.</text>
</comment>
<evidence type="ECO:0000313" key="12">
    <source>
        <dbReference type="Proteomes" id="UP000281112"/>
    </source>
</evidence>
<feature type="compositionally biased region" description="Basic and acidic residues" evidence="9">
    <location>
        <begin position="488"/>
        <end position="504"/>
    </location>
</feature>
<keyword evidence="8" id="KW-0997">Cell inner membrane</keyword>
<dbReference type="InterPro" id="IPR017896">
    <property type="entry name" value="4Fe4S_Fe-S-bd"/>
</dbReference>
<comment type="subunit">
    <text evidence="8">The complex is composed of six subunits: RnfA, RnfB, RnfC, RnfD, RnfE and RnfG.</text>
</comment>
<keyword evidence="3 8" id="KW-0479">Metal-binding</keyword>
<dbReference type="HAMAP" id="MF_00461">
    <property type="entry name" value="RsxC_RnfC"/>
    <property type="match status" value="1"/>
</dbReference>
<dbReference type="GO" id="GO:0022900">
    <property type="term" value="P:electron transport chain"/>
    <property type="evidence" value="ECO:0007669"/>
    <property type="project" value="UniProtKB-UniRule"/>
</dbReference>
<evidence type="ECO:0000256" key="7">
    <source>
        <dbReference type="ARBA" id="ARBA00023014"/>
    </source>
</evidence>
<dbReference type="Gene3D" id="3.10.20.600">
    <property type="match status" value="1"/>
</dbReference>
<name>A0A3N9TD58_9VIBR</name>
<keyword evidence="8" id="KW-0472">Membrane</keyword>
<keyword evidence="8" id="KW-1003">Cell membrane</keyword>
<evidence type="ECO:0000256" key="5">
    <source>
        <dbReference type="ARBA" id="ARBA00022982"/>
    </source>
</evidence>
<organism evidence="11 12">
    <name type="scientific">Vibrio viridaestus</name>
    <dbReference type="NCBI Taxonomy" id="2487322"/>
    <lineage>
        <taxon>Bacteria</taxon>
        <taxon>Pseudomonadati</taxon>
        <taxon>Pseudomonadota</taxon>
        <taxon>Gammaproteobacteria</taxon>
        <taxon>Vibrionales</taxon>
        <taxon>Vibrionaceae</taxon>
        <taxon>Vibrio</taxon>
    </lineage>
</organism>
<dbReference type="OrthoDB" id="9767754at2"/>
<feature type="binding site" evidence="8">
    <location>
        <position position="373"/>
    </location>
    <ligand>
        <name>[4Fe-4S] cluster</name>
        <dbReference type="ChEBI" id="CHEBI:49883"/>
        <label>1</label>
    </ligand>
</feature>
<dbReference type="NCBIfam" id="NF003454">
    <property type="entry name" value="PRK05035.1"/>
    <property type="match status" value="1"/>
</dbReference>
<dbReference type="PANTHER" id="PTHR43034">
    <property type="entry name" value="ION-TRANSLOCATING OXIDOREDUCTASE COMPLEX SUBUNIT C"/>
    <property type="match status" value="1"/>
</dbReference>
<dbReference type="Gene3D" id="1.10.1060.10">
    <property type="entry name" value="Alpha-helical ferredoxin"/>
    <property type="match status" value="1"/>
</dbReference>
<dbReference type="GO" id="GO:0051539">
    <property type="term" value="F:4 iron, 4 sulfur cluster binding"/>
    <property type="evidence" value="ECO:0007669"/>
    <property type="project" value="UniProtKB-KW"/>
</dbReference>
<dbReference type="InterPro" id="IPR037225">
    <property type="entry name" value="Nuo51_FMN-bd_sf"/>
</dbReference>
<dbReference type="InterPro" id="IPR026902">
    <property type="entry name" value="RnfC_N"/>
</dbReference>
<keyword evidence="4 8" id="KW-0677">Repeat</keyword>
<dbReference type="Gene3D" id="3.40.50.11540">
    <property type="entry name" value="NADH-ubiquinone oxidoreductase 51kDa subunit"/>
    <property type="match status" value="1"/>
</dbReference>
<dbReference type="InterPro" id="IPR019554">
    <property type="entry name" value="Soluble_ligand-bd"/>
</dbReference>
<gene>
    <name evidence="11" type="primary">rsxC</name>
    <name evidence="8" type="synonym">rnfC</name>
    <name evidence="11" type="ORF">EES38_15540</name>
</gene>
<comment type="subcellular location">
    <subcellularLocation>
        <location evidence="8">Cell inner membrane</location>
        <topology evidence="8">Peripheral membrane protein</topology>
    </subcellularLocation>
</comment>
<keyword evidence="6 8" id="KW-0408">Iron</keyword>
<dbReference type="GO" id="GO:0005886">
    <property type="term" value="C:plasma membrane"/>
    <property type="evidence" value="ECO:0007669"/>
    <property type="project" value="UniProtKB-SubCell"/>
</dbReference>
<keyword evidence="5 8" id="KW-0249">Electron transport</keyword>
<evidence type="ECO:0000259" key="10">
    <source>
        <dbReference type="PROSITE" id="PS51379"/>
    </source>
</evidence>
<dbReference type="EMBL" id="RJVQ01000007">
    <property type="protein sequence ID" value="RQW62128.1"/>
    <property type="molecule type" value="Genomic_DNA"/>
</dbReference>
<feature type="region of interest" description="Disordered" evidence="9">
    <location>
        <begin position="443"/>
        <end position="536"/>
    </location>
</feature>
<comment type="function">
    <text evidence="8">Part of a membrane-bound complex that couples electron transfer with translocation of ions across the membrane.</text>
</comment>
<dbReference type="Pfam" id="PF12838">
    <property type="entry name" value="Fer4_7"/>
    <property type="match status" value="1"/>
</dbReference>
<keyword evidence="1 8" id="KW-0813">Transport</keyword>
<feature type="binding site" evidence="8">
    <location>
        <position position="422"/>
    </location>
    <ligand>
        <name>[4Fe-4S] cluster</name>
        <dbReference type="ChEBI" id="CHEBI:49883"/>
        <label>1</label>
    </ligand>
</feature>
<comment type="cofactor">
    <cofactor evidence="8">
        <name>[4Fe-4S] cluster</name>
        <dbReference type="ChEBI" id="CHEBI:49883"/>
    </cofactor>
    <text evidence="8">Binds 2 [4Fe-4S] clusters per subunit.</text>
</comment>
<keyword evidence="7 8" id="KW-0411">Iron-sulfur</keyword>
<evidence type="ECO:0000313" key="11">
    <source>
        <dbReference type="EMBL" id="RQW62128.1"/>
    </source>
</evidence>
<dbReference type="Pfam" id="PF13375">
    <property type="entry name" value="RnfC_N"/>
    <property type="match status" value="1"/>
</dbReference>
<feature type="binding site" evidence="8">
    <location>
        <position position="379"/>
    </location>
    <ligand>
        <name>[4Fe-4S] cluster</name>
        <dbReference type="ChEBI" id="CHEBI:49883"/>
        <label>1</label>
    </ligand>
</feature>
<dbReference type="SUPFAM" id="SSF46548">
    <property type="entry name" value="alpha-helical ferredoxin"/>
    <property type="match status" value="1"/>
</dbReference>
<dbReference type="PROSITE" id="PS51379">
    <property type="entry name" value="4FE4S_FER_2"/>
    <property type="match status" value="2"/>
</dbReference>
<evidence type="ECO:0000256" key="8">
    <source>
        <dbReference type="HAMAP-Rule" id="MF_00461"/>
    </source>
</evidence>
<feature type="binding site" evidence="8">
    <location>
        <position position="383"/>
    </location>
    <ligand>
        <name>[4Fe-4S] cluster</name>
        <dbReference type="ChEBI" id="CHEBI:49883"/>
        <label>2</label>
    </ligand>
</feature>
<dbReference type="Pfam" id="PF10531">
    <property type="entry name" value="SLBB"/>
    <property type="match status" value="1"/>
</dbReference>
<dbReference type="NCBIfam" id="TIGR01945">
    <property type="entry name" value="rnfC"/>
    <property type="match status" value="1"/>
</dbReference>
<evidence type="ECO:0000256" key="4">
    <source>
        <dbReference type="ARBA" id="ARBA00022737"/>
    </source>
</evidence>
<dbReference type="Proteomes" id="UP000281112">
    <property type="component" value="Unassembled WGS sequence"/>
</dbReference>
<dbReference type="AlphaFoldDB" id="A0A3N9TD58"/>
<feature type="binding site" evidence="8">
    <location>
        <position position="415"/>
    </location>
    <ligand>
        <name>[4Fe-4S] cluster</name>
        <dbReference type="ChEBI" id="CHEBI:49883"/>
        <label>2</label>
    </ligand>
</feature>
<dbReference type="InterPro" id="IPR011538">
    <property type="entry name" value="Nuo51_FMN-bd"/>
</dbReference>
<keyword evidence="2 8" id="KW-0004">4Fe-4S</keyword>
<dbReference type="GO" id="GO:0046872">
    <property type="term" value="F:metal ion binding"/>
    <property type="evidence" value="ECO:0007669"/>
    <property type="project" value="UniProtKB-KW"/>
</dbReference>
<evidence type="ECO:0000256" key="2">
    <source>
        <dbReference type="ARBA" id="ARBA00022485"/>
    </source>
</evidence>